<dbReference type="GO" id="GO:0005634">
    <property type="term" value="C:nucleus"/>
    <property type="evidence" value="ECO:0007669"/>
    <property type="project" value="TreeGrafter"/>
</dbReference>
<evidence type="ECO:0000256" key="2">
    <source>
        <dbReference type="ARBA" id="ARBA00018687"/>
    </source>
</evidence>
<name>A0A7F5R391_AGRPL</name>
<evidence type="ECO:0000256" key="1">
    <source>
        <dbReference type="ARBA" id="ARBA00010171"/>
    </source>
</evidence>
<evidence type="ECO:0000259" key="5">
    <source>
        <dbReference type="Pfam" id="PF02463"/>
    </source>
</evidence>
<protein>
    <recommendedName>
        <fullName evidence="2">Structural maintenance of chromosomes protein 5</fullName>
    </recommendedName>
</protein>
<dbReference type="GeneID" id="108732772"/>
<sequence>MSAEINMHFKKGSIRKVIVRNFVTYAYAEMLPGPNLNMLIGPNGTGKSTIVAAIILGLGGNPKTIGRGHKVSEYVKYNCENATVTIYLEADDSEQISITRQFDLREKSLWKLNDKEITFKEIDKIIKKFNIQVDNLCQFLPQDKVADFAKMNKQQLLQQMQVAVCRNDLIEKQQNLIKKRERHKQLNISLEKHKQKLQELHDANVRLEGKIQSLNKRKKYLQQIEHLDRKIAWLQYELLTQKMDEVEADKNKTAEILQQHRTKSKPIENALRKAKSVINNLQEKVMTSFSQVNEAEKITSNKIEQFDVLRANINRAIEEKNNSLQQVRQQEDEIKTTSEQIAHWNRTREELHNEINSEEGIFAKIHSLNQNIRKISTQMSSLVDKKNQIEDLKTQALHEKRLHENDLERLENVKEQRMRWLCRIDKDAYKTVNWLRSNKHLFNGEVFEPMMLELNVKNQSHAIFVENSIPMRDKLAFTCTVKEDMNVLIRTIRDQKNWNINVVHSGNEGASLDSYKPRIPLDHLEGLGFFAYVKDLITGPEPILKYLCKNYQIHNIPVGNHHTNSIFEHVPKQITNFFSDTYHFSTTFSKYTGAKSVRQTQIRSDGSLSNSVDTERIEAIRQHYNRCKTVCEKHNNEQQGIEKQISILNEEKSSTQEEIKSLQDSIKKIKNIESRLRILNNKLNQLHATPVNVEEIEKRAQMKIKEIISKMLAHQQEIVKYFKKYSSLSVTAELMRLNLDSSRKQVAILDNKLRDIRKLIEDAEEKLRLIKETHSRIVSSVKVALRKAKDLSNGCTPIDAGFDEFREMYEKLSEDIEELEASKETILSKMDYLNTATDGELEEYEERQRNIRTTEETLKSEKAEYDELTVEMNSLQEKWLSPLRSLVEQINEKFSTAFRRMGCEGEVDMHIGNNENDYEEYGLSIKVKFRHSELLQELNNVVQSGGERAVATAIFMLSLQEITPVPFRCVDEINQGMDANNERRIFELLVETTSKEDTSQYFLITPKLVPGLKFVPTMKIHIVHNGCFVLSQKKWNSCRKI</sequence>
<dbReference type="Proteomes" id="UP000192223">
    <property type="component" value="Unplaced"/>
</dbReference>
<dbReference type="SUPFAM" id="SSF52540">
    <property type="entry name" value="P-loop containing nucleoside triphosphate hydrolases"/>
    <property type="match status" value="2"/>
</dbReference>
<proteinExistence type="inferred from homology"/>
<dbReference type="OrthoDB" id="10254973at2759"/>
<evidence type="ECO:0000256" key="3">
    <source>
        <dbReference type="ARBA" id="ARBA00023054"/>
    </source>
</evidence>
<dbReference type="InParanoid" id="A0A7F5R391"/>
<dbReference type="GO" id="GO:0003697">
    <property type="term" value="F:single-stranded DNA binding"/>
    <property type="evidence" value="ECO:0007669"/>
    <property type="project" value="TreeGrafter"/>
</dbReference>
<dbReference type="Gene3D" id="3.40.50.300">
    <property type="entry name" value="P-loop containing nucleotide triphosphate hydrolases"/>
    <property type="match status" value="2"/>
</dbReference>
<keyword evidence="3 4" id="KW-0175">Coiled coil</keyword>
<dbReference type="AlphaFoldDB" id="A0A7F5R391"/>
<reference evidence="7" key="1">
    <citation type="submission" date="2025-08" db="UniProtKB">
        <authorList>
            <consortium name="RefSeq"/>
        </authorList>
    </citation>
    <scope>IDENTIFICATION</scope>
    <source>
        <tissue evidence="7">Entire body</tissue>
    </source>
</reference>
<keyword evidence="6" id="KW-1185">Reference proteome</keyword>
<dbReference type="InterPro" id="IPR003395">
    <property type="entry name" value="RecF/RecN/SMC_N"/>
</dbReference>
<comment type="similarity">
    <text evidence="1">Belongs to the SMC family. SMC5 subfamily.</text>
</comment>
<dbReference type="RefSeq" id="XP_025829629.1">
    <property type="nucleotide sequence ID" value="XM_025973844.1"/>
</dbReference>
<feature type="coiled-coil region" evidence="4">
    <location>
        <begin position="746"/>
        <end position="773"/>
    </location>
</feature>
<dbReference type="PANTHER" id="PTHR45916">
    <property type="entry name" value="STRUCTURAL MAINTENANCE OF CHROMOSOMES PROTEIN 5"/>
    <property type="match status" value="1"/>
</dbReference>
<dbReference type="CTD" id="23137"/>
<dbReference type="GO" id="GO:0000724">
    <property type="term" value="P:double-strand break repair via homologous recombination"/>
    <property type="evidence" value="ECO:0007669"/>
    <property type="project" value="TreeGrafter"/>
</dbReference>
<gene>
    <name evidence="7" type="primary">LOC108732772</name>
</gene>
<dbReference type="FunCoup" id="A0A7F5R391">
    <property type="interactions" value="2057"/>
</dbReference>
<feature type="coiled-coil region" evidence="4">
    <location>
        <begin position="802"/>
        <end position="878"/>
    </location>
</feature>
<feature type="coiled-coil region" evidence="4">
    <location>
        <begin position="631"/>
        <end position="689"/>
    </location>
</feature>
<dbReference type="InterPro" id="IPR027417">
    <property type="entry name" value="P-loop_NTPase"/>
</dbReference>
<dbReference type="PANTHER" id="PTHR45916:SF1">
    <property type="entry name" value="STRUCTURAL MAINTENANCE OF CHROMOSOMES PROTEIN 5"/>
    <property type="match status" value="1"/>
</dbReference>
<evidence type="ECO:0000313" key="6">
    <source>
        <dbReference type="Proteomes" id="UP000192223"/>
    </source>
</evidence>
<dbReference type="KEGG" id="apln:108732772"/>
<evidence type="ECO:0000256" key="4">
    <source>
        <dbReference type="SAM" id="Coils"/>
    </source>
</evidence>
<evidence type="ECO:0000313" key="7">
    <source>
        <dbReference type="RefSeq" id="XP_025829629.1"/>
    </source>
</evidence>
<feature type="coiled-coil region" evidence="4">
    <location>
        <begin position="176"/>
        <end position="217"/>
    </location>
</feature>
<organism evidence="6 7">
    <name type="scientific">Agrilus planipennis</name>
    <name type="common">Emerald ash borer</name>
    <name type="synonym">Agrilus marcopoli</name>
    <dbReference type="NCBI Taxonomy" id="224129"/>
    <lineage>
        <taxon>Eukaryota</taxon>
        <taxon>Metazoa</taxon>
        <taxon>Ecdysozoa</taxon>
        <taxon>Arthropoda</taxon>
        <taxon>Hexapoda</taxon>
        <taxon>Insecta</taxon>
        <taxon>Pterygota</taxon>
        <taxon>Neoptera</taxon>
        <taxon>Endopterygota</taxon>
        <taxon>Coleoptera</taxon>
        <taxon>Polyphaga</taxon>
        <taxon>Elateriformia</taxon>
        <taxon>Buprestoidea</taxon>
        <taxon>Buprestidae</taxon>
        <taxon>Agrilinae</taxon>
        <taxon>Agrilus</taxon>
    </lineage>
</organism>
<feature type="coiled-coil region" evidence="4">
    <location>
        <begin position="310"/>
        <end position="354"/>
    </location>
</feature>
<feature type="domain" description="RecF/RecN/SMC N-terminal" evidence="5">
    <location>
        <begin position="14"/>
        <end position="1005"/>
    </location>
</feature>
<dbReference type="Pfam" id="PF02463">
    <property type="entry name" value="SMC_N"/>
    <property type="match status" value="1"/>
</dbReference>
<dbReference type="GO" id="GO:0030915">
    <property type="term" value="C:Smc5-Smc6 complex"/>
    <property type="evidence" value="ECO:0007669"/>
    <property type="project" value="TreeGrafter"/>
</dbReference>
<accession>A0A7F5R391</accession>